<organism evidence="1 2">
    <name type="scientific">Brasilonema octagenarum UFV-OR1</name>
    <dbReference type="NCBI Taxonomy" id="417115"/>
    <lineage>
        <taxon>Bacteria</taxon>
        <taxon>Bacillati</taxon>
        <taxon>Cyanobacteriota</taxon>
        <taxon>Cyanophyceae</taxon>
        <taxon>Nostocales</taxon>
        <taxon>Scytonemataceae</taxon>
        <taxon>Brasilonema</taxon>
        <taxon>Octagenarum group</taxon>
    </lineage>
</organism>
<reference evidence="1 2" key="1">
    <citation type="submission" date="2018-06" db="EMBL/GenBank/DDBJ databases">
        <title>Comparative genomics of Brasilonema spp. strains.</title>
        <authorList>
            <person name="Alvarenga D.O."/>
            <person name="Fiore M.F."/>
            <person name="Varani A.M."/>
        </authorList>
    </citation>
    <scope>NUCLEOTIDE SEQUENCE [LARGE SCALE GENOMIC DNA]</scope>
    <source>
        <strain evidence="1 2">UFV-OR1</strain>
    </source>
</reference>
<evidence type="ECO:0000313" key="1">
    <source>
        <dbReference type="EMBL" id="NMF63106.1"/>
    </source>
</evidence>
<evidence type="ECO:0000313" key="2">
    <source>
        <dbReference type="Proteomes" id="UP000762253"/>
    </source>
</evidence>
<protein>
    <submittedName>
        <fullName evidence="1">Uncharacterized protein</fullName>
    </submittedName>
</protein>
<accession>A0ABX1M6E0</accession>
<dbReference type="EMBL" id="QMEC01000030">
    <property type="protein sequence ID" value="NMF63106.1"/>
    <property type="molecule type" value="Genomic_DNA"/>
</dbReference>
<dbReference type="Gene3D" id="3.40.50.2000">
    <property type="entry name" value="Glycogen Phosphorylase B"/>
    <property type="match status" value="1"/>
</dbReference>
<keyword evidence="2" id="KW-1185">Reference proteome</keyword>
<sequence>MILLSITLLPLIFFGNNAQIIRLNCGSCRYLRKEVLWSHLDNFADELLKHPASVITSIRPTPPPAK</sequence>
<proteinExistence type="predicted"/>
<gene>
    <name evidence="1" type="ORF">DP115_10080</name>
</gene>
<name>A0ABX1M6E0_9CYAN</name>
<comment type="caution">
    <text evidence="1">The sequence shown here is derived from an EMBL/GenBank/DDBJ whole genome shotgun (WGS) entry which is preliminary data.</text>
</comment>
<dbReference type="Proteomes" id="UP000762253">
    <property type="component" value="Unassembled WGS sequence"/>
</dbReference>